<proteinExistence type="inferred from homology"/>
<dbReference type="GO" id="GO:0005856">
    <property type="term" value="C:cytoskeleton"/>
    <property type="evidence" value="ECO:0007669"/>
    <property type="project" value="TreeGrafter"/>
</dbReference>
<dbReference type="VEuPathDB" id="VectorBase:GPPI018461"/>
<reference evidence="6" key="1">
    <citation type="submission" date="2015-01" db="EMBL/GenBank/DDBJ databases">
        <authorList>
            <person name="Aksoy S."/>
            <person name="Warren W."/>
            <person name="Wilson R.K."/>
        </authorList>
    </citation>
    <scope>NUCLEOTIDE SEQUENCE [LARGE SCALE GENOMIC DNA]</scope>
    <source>
        <strain evidence="6">IAEA</strain>
    </source>
</reference>
<feature type="domain" description="Class II aldolase/adducin N-terminal" evidence="4">
    <location>
        <begin position="118"/>
        <end position="300"/>
    </location>
</feature>
<feature type="region of interest" description="Disordered" evidence="3">
    <location>
        <begin position="1380"/>
        <end position="1405"/>
    </location>
</feature>
<feature type="region of interest" description="Disordered" evidence="3">
    <location>
        <begin position="1"/>
        <end position="34"/>
    </location>
</feature>
<feature type="region of interest" description="Disordered" evidence="3">
    <location>
        <begin position="613"/>
        <end position="659"/>
    </location>
</feature>
<evidence type="ECO:0000256" key="1">
    <source>
        <dbReference type="ARBA" id="ARBA00006274"/>
    </source>
</evidence>
<dbReference type="PANTHER" id="PTHR10672">
    <property type="entry name" value="ADDUCIN"/>
    <property type="match status" value="1"/>
</dbReference>
<dbReference type="EMBL" id="JXJN01008277">
    <property type="status" value="NOT_ANNOTATED_CDS"/>
    <property type="molecule type" value="Genomic_DNA"/>
</dbReference>
<reference evidence="5" key="2">
    <citation type="submission" date="2020-05" db="UniProtKB">
        <authorList>
            <consortium name="EnsemblMetazoa"/>
        </authorList>
    </citation>
    <scope>IDENTIFICATION</scope>
    <source>
        <strain evidence="5">IAEA</strain>
    </source>
</reference>
<comment type="similarity">
    <text evidence="1">Belongs to the aldolase class II family. Adducin subfamily.</text>
</comment>
<dbReference type="InterPro" id="IPR001303">
    <property type="entry name" value="Aldolase_II/adducin_N"/>
</dbReference>
<evidence type="ECO:0000256" key="2">
    <source>
        <dbReference type="SAM" id="Coils"/>
    </source>
</evidence>
<feature type="compositionally biased region" description="Polar residues" evidence="3">
    <location>
        <begin position="701"/>
        <end position="723"/>
    </location>
</feature>
<feature type="region of interest" description="Disordered" evidence="3">
    <location>
        <begin position="1265"/>
        <end position="1303"/>
    </location>
</feature>
<dbReference type="InterPro" id="IPR036409">
    <property type="entry name" value="Aldolase_II/adducin_N_sf"/>
</dbReference>
<dbReference type="InterPro" id="IPR051017">
    <property type="entry name" value="Aldolase-II_Adducin_sf"/>
</dbReference>
<sequence length="2079" mass="233978">MTEVEQPPQNGIDLSAAEDDDSSKARPADIEQDMREMERRKRVEAIMSSKLFREELERIVDSARDGATGILQQLSDIVGVPVSRVGSMFKASSCMMPINDIRGVESMGYAKGEKILRCKLAATFRLLDLYGWTQGLGAQITARLKVDQEYFLVNPYGLLYHEITASALNKVDMQGHIVEQGTTNFGVNKSQFVLHSVVHAARPDIRCAIYIGCSPVVAISSIKAGLLPLTKDACVLGEVTTFSYTGSLYDEEERNRLVRNLGPNSKVMLLTNYGALCCGETIEEAFFAACHIVQACETQLKLLPIGLDNLVLIPEESRKVIYEHSRRPPEDLEKKFAATATVSETTKIVDDETAEKDGGGNIVTITKTSVSPKWRVGGAEFEALMRMLDNAGFRTGYIYRHPLVKSEPPKPKSDVELPPAVSSLGYLLEEEELFRQGIWKKGDLRKGGDRSRWLNSPNVYQKVEVLETGTPDPKKITKWVAEGSPTHSTPVRIEDPLQFVPPNTNPKEFKRVQQQIKENRRADKISAGPQSHILEGVTWDEANRIKDATVSSAGDHVVLVGAASKGIIQRGYQHNATVYKAPYAKNPFDNVTDDELNEYKRTVERKKKSIHGEYTDTDFSESEALSSQQTSGAQQHIKETTTTTTTTTAAVSQSEPEDVSANQNFINGERSHMAANRKPLIGRDEQILQRFQLYQDSNSNQARYYQQQQADGEQSKSNSSNRIHFQGLSKDKFQIKRNQELIKELKSDSLFQRQKEKHVHPPSCPCSTDCINNGNSYANNLIYSQPYSSNQKSKSNTDCYSPHLYETFSYYGATNNRDFLHDDDYDQSLLYDETNDNLINATVASYDMNAENSYKKSAQCSTPNICGIIFRSMQKPRREFVQQDLIWNIPFSHPFSTSPASMPEINYALRRARVDTPQKSCKLRNKVHKRQSPYRTVSHFGFKSPQKFSKPEHKHVPVPSEPKKYVPLRRSISYEEIFSSPRYLDLCEHCFEQIVRLKPELISYRAKLRNLAECPIASNSPTISNANNAKMVEAGTGANLETLTNTYDLETVVSEISEPIAAFSSGLEPLLEVEERESSDDRATSATVNAGISAINSFMEKISSMSFSEAPDANYLSAPPTSKTSLSMLNTNVNAEEASSNERLKESADGTFENEAFASSDKMLDHQREENVGKEDKEEPTNHNRARFVSITEIWEFGDWMDSKEEHVQNEKCTQNEECTPCERHLQNDKSDLFLEDIDEKDAQGITSTKTQTDEIVTFNRAETVSLSSSTVPEEEQQLENFDSNEKTGYSSSRSLKNRTDQEGRNVEFQELWGEDDITNCENLEQGYSSTFSDDESAIEEGQQQQNFDQDRESFISPISQNLGTEVFHGHSVIIRSSLVRPRQKTDYSDPNEQPANKELHLSQQSSNDDCLSLSQRTFSLSEPSSSNENLLIRSYGCTNLAADFAYRRIERRSCERIVETFIGNKRLNSSKFEDLDNLSEAASSTLDLKRSYGGFQIEEKQCSEANTGDEKEYDKAEGEGCSNEVEMFEVTDVLSGEGHNIDEEDKYIYELKSVDDRIVVNDDSDDDHDIVIQREWDVQSNVSDNSEDILQNVENLQVEEIDEVFTKNRKEATLESNDLTLVEEEENVRENDNNLPQFSMMEREILKKIEINQLNKSAEIFNKIESSIRNKLTPFKLELLVKQNSLGKSVVENSSTPQVNNNFLTSTPTKFEEHEKQANSIEQNMMAQTLNEPVSGEDVQQVFCRRSTSSPFDKYNSAANKFSHDIVLSQPSSARLNPEIRSGGSASKTTINSAHTGRRNFIMENIRNAAKPRYQVNRRRLRNTSQTVLFNKVPLSPRTTLSNNSLHRVSTARRLAVTEVASDINLLTASNSTILSASTPNVYSFQSKLVRGSPRFWVSLSESPLRTKKSMAIASGSGKIRKRSLKKNKNMELQQNIDNKENSLDAFNKKSIAARDSKATETLIASNCNASISVHSFVIASETEVTRVDAAISALGEEIQKIQPRLDTYQSKLADFGDRVARCARNMDECAATQQDLINEQKEFRERIVKQQSVEDVACRVVSPYLKLKIDSNKNGKE</sequence>
<dbReference type="GO" id="GO:0005886">
    <property type="term" value="C:plasma membrane"/>
    <property type="evidence" value="ECO:0007669"/>
    <property type="project" value="UniProtKB-SubCell"/>
</dbReference>
<protein>
    <recommendedName>
        <fullName evidence="4">Class II aldolase/adducin N-terminal domain-containing protein</fullName>
    </recommendedName>
</protein>
<keyword evidence="6" id="KW-1185">Reference proteome</keyword>
<keyword evidence="2" id="KW-0175">Coiled coil</keyword>
<dbReference type="EnsemblMetazoa" id="GPPI018461-RA">
    <property type="protein sequence ID" value="GPPI018461-PA"/>
    <property type="gene ID" value="GPPI018461"/>
</dbReference>
<dbReference type="Proteomes" id="UP000092460">
    <property type="component" value="Unassembled WGS sequence"/>
</dbReference>
<dbReference type="EMBL" id="JXJN01008276">
    <property type="status" value="NOT_ANNOTATED_CDS"/>
    <property type="molecule type" value="Genomic_DNA"/>
</dbReference>
<accession>A0A1B0B4D8</accession>
<dbReference type="SMART" id="SM01007">
    <property type="entry name" value="Aldolase_II"/>
    <property type="match status" value="1"/>
</dbReference>
<feature type="compositionally biased region" description="Basic and acidic residues" evidence="3">
    <location>
        <begin position="22"/>
        <end position="34"/>
    </location>
</feature>
<name>A0A1B0B4D8_9MUSC</name>
<evidence type="ECO:0000313" key="6">
    <source>
        <dbReference type="Proteomes" id="UP000092460"/>
    </source>
</evidence>
<dbReference type="GO" id="GO:0051015">
    <property type="term" value="F:actin filament binding"/>
    <property type="evidence" value="ECO:0007669"/>
    <property type="project" value="TreeGrafter"/>
</dbReference>
<feature type="coiled-coil region" evidence="2">
    <location>
        <begin position="1924"/>
        <end position="1951"/>
    </location>
</feature>
<organism evidence="5 6">
    <name type="scientific">Glossina palpalis gambiensis</name>
    <dbReference type="NCBI Taxonomy" id="67801"/>
    <lineage>
        <taxon>Eukaryota</taxon>
        <taxon>Metazoa</taxon>
        <taxon>Ecdysozoa</taxon>
        <taxon>Arthropoda</taxon>
        <taxon>Hexapoda</taxon>
        <taxon>Insecta</taxon>
        <taxon>Pterygota</taxon>
        <taxon>Neoptera</taxon>
        <taxon>Endopterygota</taxon>
        <taxon>Diptera</taxon>
        <taxon>Brachycera</taxon>
        <taxon>Muscomorpha</taxon>
        <taxon>Hippoboscoidea</taxon>
        <taxon>Glossinidae</taxon>
        <taxon>Glossina</taxon>
    </lineage>
</organism>
<feature type="compositionally biased region" description="Polar residues" evidence="3">
    <location>
        <begin position="649"/>
        <end position="659"/>
    </location>
</feature>
<evidence type="ECO:0000313" key="5">
    <source>
        <dbReference type="EnsemblMetazoa" id="GPPI018461-PA"/>
    </source>
</evidence>
<feature type="compositionally biased region" description="Polar residues" evidence="3">
    <location>
        <begin position="623"/>
        <end position="634"/>
    </location>
</feature>
<evidence type="ECO:0000256" key="3">
    <source>
        <dbReference type="SAM" id="MobiDB-lite"/>
    </source>
</evidence>
<feature type="region of interest" description="Disordered" evidence="3">
    <location>
        <begin position="701"/>
        <end position="729"/>
    </location>
</feature>
<dbReference type="GO" id="GO:0014069">
    <property type="term" value="C:postsynaptic density"/>
    <property type="evidence" value="ECO:0007669"/>
    <property type="project" value="TreeGrafter"/>
</dbReference>
<dbReference type="STRING" id="67801.A0A1B0B4D8"/>
<dbReference type="SUPFAM" id="SSF53639">
    <property type="entry name" value="AraD/HMP-PK domain-like"/>
    <property type="match status" value="1"/>
</dbReference>
<feature type="compositionally biased region" description="Polar residues" evidence="3">
    <location>
        <begin position="1279"/>
        <end position="1295"/>
    </location>
</feature>
<dbReference type="PANTHER" id="PTHR10672:SF3">
    <property type="entry name" value="PROTEIN HU-LI TAI SHAO"/>
    <property type="match status" value="1"/>
</dbReference>
<dbReference type="Gene3D" id="3.40.225.10">
    <property type="entry name" value="Class II aldolase/adducin N-terminal domain"/>
    <property type="match status" value="1"/>
</dbReference>
<feature type="compositionally biased region" description="Basic and acidic residues" evidence="3">
    <location>
        <begin position="1162"/>
        <end position="1182"/>
    </location>
</feature>
<dbReference type="Pfam" id="PF00596">
    <property type="entry name" value="Aldolase_II"/>
    <property type="match status" value="1"/>
</dbReference>
<evidence type="ECO:0000259" key="4">
    <source>
        <dbReference type="SMART" id="SM01007"/>
    </source>
</evidence>
<feature type="region of interest" description="Disordered" evidence="3">
    <location>
        <begin position="1156"/>
        <end position="1183"/>
    </location>
</feature>